<dbReference type="InterPro" id="IPR027417">
    <property type="entry name" value="P-loop_NTPase"/>
</dbReference>
<dbReference type="PROSITE" id="PS01215">
    <property type="entry name" value="MRP"/>
    <property type="match status" value="1"/>
</dbReference>
<gene>
    <name evidence="7" type="ORF">TrLO_g10286</name>
</gene>
<evidence type="ECO:0000256" key="4">
    <source>
        <dbReference type="ARBA" id="ARBA00023004"/>
    </source>
</evidence>
<dbReference type="GO" id="GO:0005524">
    <property type="term" value="F:ATP binding"/>
    <property type="evidence" value="ECO:0007669"/>
    <property type="project" value="UniProtKB-KW"/>
</dbReference>
<keyword evidence="5" id="KW-0411">Iron-sulfur</keyword>
<dbReference type="GO" id="GO:0005829">
    <property type="term" value="C:cytosol"/>
    <property type="evidence" value="ECO:0007669"/>
    <property type="project" value="TreeGrafter"/>
</dbReference>
<keyword evidence="8" id="KW-1185">Reference proteome</keyword>
<keyword evidence="1" id="KW-0479">Metal-binding</keyword>
<dbReference type="InterPro" id="IPR000808">
    <property type="entry name" value="Mrp-like_CS"/>
</dbReference>
<dbReference type="GO" id="GO:0051536">
    <property type="term" value="F:iron-sulfur cluster binding"/>
    <property type="evidence" value="ECO:0007669"/>
    <property type="project" value="UniProtKB-KW"/>
</dbReference>
<evidence type="ECO:0000256" key="1">
    <source>
        <dbReference type="ARBA" id="ARBA00022723"/>
    </source>
</evidence>
<dbReference type="Gene3D" id="3.40.50.300">
    <property type="entry name" value="P-loop containing nucleotide triphosphate hydrolases"/>
    <property type="match status" value="1"/>
</dbReference>
<organism evidence="7 8">
    <name type="scientific">Triparma laevis f. longispina</name>
    <dbReference type="NCBI Taxonomy" id="1714387"/>
    <lineage>
        <taxon>Eukaryota</taxon>
        <taxon>Sar</taxon>
        <taxon>Stramenopiles</taxon>
        <taxon>Ochrophyta</taxon>
        <taxon>Bolidophyceae</taxon>
        <taxon>Parmales</taxon>
        <taxon>Triparmaceae</taxon>
        <taxon>Triparma</taxon>
    </lineage>
</organism>
<proteinExistence type="inferred from homology"/>
<evidence type="ECO:0000256" key="3">
    <source>
        <dbReference type="ARBA" id="ARBA00022840"/>
    </source>
</evidence>
<name>A0A9W7FPC7_9STRA</name>
<feature type="region of interest" description="Disordered" evidence="6">
    <location>
        <begin position="1"/>
        <end position="40"/>
    </location>
</feature>
<dbReference type="Proteomes" id="UP001165122">
    <property type="component" value="Unassembled WGS sequence"/>
</dbReference>
<dbReference type="SUPFAM" id="SSF52540">
    <property type="entry name" value="P-loop containing nucleoside triphosphate hydrolases"/>
    <property type="match status" value="1"/>
</dbReference>
<protein>
    <recommendedName>
        <fullName evidence="9">Cytosolic Fe-S cluster assembly factor NUBP1 homolog</fullName>
    </recommendedName>
</protein>
<dbReference type="AlphaFoldDB" id="A0A9W7FPC7"/>
<dbReference type="InterPro" id="IPR033756">
    <property type="entry name" value="YlxH/NBP35"/>
</dbReference>
<evidence type="ECO:0008006" key="9">
    <source>
        <dbReference type="Google" id="ProtNLM"/>
    </source>
</evidence>
<dbReference type="PANTHER" id="PTHR23264">
    <property type="entry name" value="NUCLEOTIDE-BINDING PROTEIN NBP35 YEAST -RELATED"/>
    <property type="match status" value="1"/>
</dbReference>
<dbReference type="OrthoDB" id="1741334at2759"/>
<accession>A0A9W7FPC7</accession>
<dbReference type="GO" id="GO:0016226">
    <property type="term" value="P:iron-sulfur cluster assembly"/>
    <property type="evidence" value="ECO:0007669"/>
    <property type="project" value="InterPro"/>
</dbReference>
<dbReference type="EMBL" id="BRXW01000237">
    <property type="protein sequence ID" value="GMI15764.1"/>
    <property type="molecule type" value="Genomic_DNA"/>
</dbReference>
<dbReference type="InterPro" id="IPR019591">
    <property type="entry name" value="Mrp/NBP35_ATP-bd"/>
</dbReference>
<keyword evidence="4" id="KW-0408">Iron</keyword>
<evidence type="ECO:0000256" key="5">
    <source>
        <dbReference type="ARBA" id="ARBA00023014"/>
    </source>
</evidence>
<dbReference type="Pfam" id="PF10609">
    <property type="entry name" value="ParA"/>
    <property type="match status" value="1"/>
</dbReference>
<dbReference type="PANTHER" id="PTHR23264:SF19">
    <property type="entry name" value="CYTOSOLIC FE-S CLUSTER ASSEMBLY FACTOR NUBP2"/>
    <property type="match status" value="1"/>
</dbReference>
<dbReference type="GO" id="GO:0046872">
    <property type="term" value="F:metal ion binding"/>
    <property type="evidence" value="ECO:0007669"/>
    <property type="project" value="UniProtKB-KW"/>
</dbReference>
<dbReference type="CDD" id="cd02037">
    <property type="entry name" value="Mrp_NBP35"/>
    <property type="match status" value="1"/>
</dbReference>
<sequence length="381" mass="40623">MPPPPIPSAAIEAAKKKRASLTPVTAPPQPPTEEEGGGCVHGTEMQGKAEGCEGCPSKNQCASSAPNPQLIQKTRLDISTSTSSITRKLLILSGKGGVGKSTICSQLAFTLSSRGYSVGVMDVDICGPSAPRMFGCVGRTIHHSSSGWSPVYVNENLSLISTAFMLGEADAAVVWRGPRKNGLIKQFLTEVDWGELDFLLVDTPPGTSDEHISTVQYLRSGAIEDGGSNGGIDGAVVVTTPEEVSMSDVRKELNFCKKVKVPVLGVVENMATFKTSTEKCKFTKEGKDITEDVRKLLSEKFGEDVLLESDIFAPSGEGVQGMCDQFKVDHLGKVNLDPNLLKCCEEGKGYTESCKGKKESEEGVNALNKIVDELVRKLPVG</sequence>
<keyword evidence="3" id="KW-0067">ATP-binding</keyword>
<evidence type="ECO:0000313" key="7">
    <source>
        <dbReference type="EMBL" id="GMI15764.1"/>
    </source>
</evidence>
<reference evidence="8" key="1">
    <citation type="journal article" date="2023" name="Commun. Biol.">
        <title>Genome analysis of Parmales, the sister group of diatoms, reveals the evolutionary specialization of diatoms from phago-mixotrophs to photoautotrophs.</title>
        <authorList>
            <person name="Ban H."/>
            <person name="Sato S."/>
            <person name="Yoshikawa S."/>
            <person name="Yamada K."/>
            <person name="Nakamura Y."/>
            <person name="Ichinomiya M."/>
            <person name="Sato N."/>
            <person name="Blanc-Mathieu R."/>
            <person name="Endo H."/>
            <person name="Kuwata A."/>
            <person name="Ogata H."/>
        </authorList>
    </citation>
    <scope>NUCLEOTIDE SEQUENCE [LARGE SCALE GENOMIC DNA]</scope>
    <source>
        <strain evidence="8">NIES 3700</strain>
    </source>
</reference>
<dbReference type="HAMAP" id="MF_02040">
    <property type="entry name" value="Mrp_NBP35"/>
    <property type="match status" value="1"/>
</dbReference>
<dbReference type="GO" id="GO:0140663">
    <property type="term" value="F:ATP-dependent FeS chaperone activity"/>
    <property type="evidence" value="ECO:0007669"/>
    <property type="project" value="InterPro"/>
</dbReference>
<evidence type="ECO:0000256" key="2">
    <source>
        <dbReference type="ARBA" id="ARBA00022741"/>
    </source>
</evidence>
<keyword evidence="2" id="KW-0547">Nucleotide-binding</keyword>
<comment type="caution">
    <text evidence="7">The sequence shown here is derived from an EMBL/GenBank/DDBJ whole genome shotgun (WGS) entry which is preliminary data.</text>
</comment>
<evidence type="ECO:0000313" key="8">
    <source>
        <dbReference type="Proteomes" id="UP001165122"/>
    </source>
</evidence>
<evidence type="ECO:0000256" key="6">
    <source>
        <dbReference type="SAM" id="MobiDB-lite"/>
    </source>
</evidence>